<dbReference type="AlphaFoldDB" id="A0AAU8CJ84"/>
<dbReference type="KEGG" id="hanx:ABSL23_17375"/>
<feature type="compositionally biased region" description="Low complexity" evidence="1">
    <location>
        <begin position="26"/>
        <end position="35"/>
    </location>
</feature>
<evidence type="ECO:0008006" key="3">
    <source>
        <dbReference type="Google" id="ProtNLM"/>
    </source>
</evidence>
<organism evidence="2">
    <name type="scientific">Halobacterium sp. NMX12-1</name>
    <dbReference type="NCBI Taxonomy" id="3166650"/>
    <lineage>
        <taxon>Archaea</taxon>
        <taxon>Methanobacteriati</taxon>
        <taxon>Methanobacteriota</taxon>
        <taxon>Stenosarchaea group</taxon>
        <taxon>Halobacteria</taxon>
        <taxon>Halobacteriales</taxon>
        <taxon>Halobacteriaceae</taxon>
        <taxon>Halobacterium</taxon>
    </lineage>
</organism>
<proteinExistence type="predicted"/>
<feature type="compositionally biased region" description="Polar residues" evidence="1">
    <location>
        <begin position="41"/>
        <end position="52"/>
    </location>
</feature>
<evidence type="ECO:0000313" key="2">
    <source>
        <dbReference type="EMBL" id="XCF18397.1"/>
    </source>
</evidence>
<dbReference type="RefSeq" id="WP_353635667.1">
    <property type="nucleotide sequence ID" value="NZ_CP159207.1"/>
</dbReference>
<dbReference type="PROSITE" id="PS51318">
    <property type="entry name" value="TAT"/>
    <property type="match status" value="1"/>
</dbReference>
<name>A0AAU8CJ84_9EURY</name>
<evidence type="ECO:0000256" key="1">
    <source>
        <dbReference type="SAM" id="MobiDB-lite"/>
    </source>
</evidence>
<geneLocation type="plasmid" evidence="2">
    <name>pNMX12-1_21</name>
</geneLocation>
<dbReference type="GeneID" id="91110958"/>
<keyword evidence="2" id="KW-0614">Plasmid</keyword>
<reference evidence="2" key="1">
    <citation type="submission" date="2024-06" db="EMBL/GenBank/DDBJ databases">
        <title>Genome Sequence of an extremely halophilic archaeon isolated from Permian era halite, Salado Formation, Carlsbad, New Mexico: Halobacterium sp. strain NMX12-1.</title>
        <authorList>
            <person name="Sotoa L."/>
            <person name="DasSarma P."/>
            <person name="Anton B.P."/>
            <person name="Vincze T."/>
            <person name="Verma I."/>
            <person name="Eralp B."/>
            <person name="Powers D.W."/>
            <person name="Dozier B.L."/>
            <person name="Roberts R.J."/>
            <person name="DasSarma S."/>
        </authorList>
    </citation>
    <scope>NUCLEOTIDE SEQUENCE</scope>
    <source>
        <strain evidence="2">NMX12-1</strain>
        <plasmid evidence="2">pNMX12-1_21</plasmid>
    </source>
</reference>
<accession>A0AAU8CJ84</accession>
<protein>
    <recommendedName>
        <fullName evidence="3">Twin-arginine translocation signal domain-containing protein</fullName>
    </recommendedName>
</protein>
<dbReference type="InterPro" id="IPR006311">
    <property type="entry name" value="TAT_signal"/>
</dbReference>
<sequence>MTDRESTNSTTRRAFLGAAGAAAALAATGTTAASAEPTDGNPENNDGSDSDVTAQFSANLDLWAGSGFHDPADYELRPSQIDDELVDVSLIIQFDNAQVNLAFTKDEAEAFADELTAAAERGEQGVADWDIEHTVETGGNDGSN</sequence>
<feature type="region of interest" description="Disordered" evidence="1">
    <location>
        <begin position="26"/>
        <end position="52"/>
    </location>
</feature>
<gene>
    <name evidence="2" type="ORF">ABSL23_17375</name>
</gene>
<dbReference type="EMBL" id="CP159207">
    <property type="protein sequence ID" value="XCF18397.1"/>
    <property type="molecule type" value="Genomic_DNA"/>
</dbReference>